<gene>
    <name evidence="2" type="ORF">S12H4_30723</name>
</gene>
<dbReference type="AlphaFoldDB" id="X1SGK5"/>
<evidence type="ECO:0000256" key="1">
    <source>
        <dbReference type="SAM" id="Phobius"/>
    </source>
</evidence>
<sequence length="108" mass="11930">MKIPNVDGVEYALRGKHSSTVQPPPLPLKCANPAQTVKVIDVRVPFSSMVILILTFWFGTAAAMIILGDSTQKKPVVVVFSSDWHLGSLGCNYEQFIEDHDYLRSLPS</sequence>
<keyword evidence="1" id="KW-0472">Membrane</keyword>
<comment type="caution">
    <text evidence="2">The sequence shown here is derived from an EMBL/GenBank/DDBJ whole genome shotgun (WGS) entry which is preliminary data.</text>
</comment>
<feature type="transmembrane region" description="Helical" evidence="1">
    <location>
        <begin position="46"/>
        <end position="67"/>
    </location>
</feature>
<organism evidence="2">
    <name type="scientific">marine sediment metagenome</name>
    <dbReference type="NCBI Taxonomy" id="412755"/>
    <lineage>
        <taxon>unclassified sequences</taxon>
        <taxon>metagenomes</taxon>
        <taxon>ecological metagenomes</taxon>
    </lineage>
</organism>
<keyword evidence="1" id="KW-0812">Transmembrane</keyword>
<reference evidence="2" key="1">
    <citation type="journal article" date="2014" name="Front. Microbiol.">
        <title>High frequency of phylogenetically diverse reductive dehalogenase-homologous genes in deep subseafloor sedimentary metagenomes.</title>
        <authorList>
            <person name="Kawai M."/>
            <person name="Futagami T."/>
            <person name="Toyoda A."/>
            <person name="Takaki Y."/>
            <person name="Nishi S."/>
            <person name="Hori S."/>
            <person name="Arai W."/>
            <person name="Tsubouchi T."/>
            <person name="Morono Y."/>
            <person name="Uchiyama I."/>
            <person name="Ito T."/>
            <person name="Fujiyama A."/>
            <person name="Inagaki F."/>
            <person name="Takami H."/>
        </authorList>
    </citation>
    <scope>NUCLEOTIDE SEQUENCE</scope>
    <source>
        <strain evidence="2">Expedition CK06-06</strain>
    </source>
</reference>
<accession>X1SGK5</accession>
<evidence type="ECO:0000313" key="2">
    <source>
        <dbReference type="EMBL" id="GAI92147.1"/>
    </source>
</evidence>
<name>X1SGK5_9ZZZZ</name>
<keyword evidence="1" id="KW-1133">Transmembrane helix</keyword>
<protein>
    <submittedName>
        <fullName evidence="2">Uncharacterized protein</fullName>
    </submittedName>
</protein>
<proteinExistence type="predicted"/>
<feature type="non-terminal residue" evidence="2">
    <location>
        <position position="108"/>
    </location>
</feature>
<dbReference type="EMBL" id="BARW01017853">
    <property type="protein sequence ID" value="GAI92147.1"/>
    <property type="molecule type" value="Genomic_DNA"/>
</dbReference>